<keyword evidence="4" id="KW-0812">Transmembrane</keyword>
<sequence length="218" mass="23713">MDTPFWHARSVADTLEALETNPRGLSIREISLRIQRYGRNALPSRTSDPWWRVFARQFVSPMILVLVVASVLSVVLSDLVDAGVIATAILVNIVIGFVQEYKANKALEELRSLVQPTSIVLREGKEISVLATEIVPGDVLVLHTGDRVTADARIFESVELVVNEAALTGESFPVHKGDTMLSAQTPMAAFPSDGGEPCQATTITPRTIIPITARAPRC</sequence>
<feature type="transmembrane region" description="Helical" evidence="4">
    <location>
        <begin position="58"/>
        <end position="76"/>
    </location>
</feature>
<comment type="caution">
    <text evidence="6">The sequence shown here is derived from an EMBL/GenBank/DDBJ whole genome shotgun (WGS) entry which is preliminary data.</text>
</comment>
<evidence type="ECO:0000256" key="4">
    <source>
        <dbReference type="SAM" id="Phobius"/>
    </source>
</evidence>
<dbReference type="InterPro" id="IPR001757">
    <property type="entry name" value="P_typ_ATPase"/>
</dbReference>
<comment type="subcellular location">
    <subcellularLocation>
        <location evidence="1">Membrane</location>
        <topology evidence="1">Multi-pass membrane protein</topology>
    </subcellularLocation>
</comment>
<dbReference type="Pfam" id="PF00690">
    <property type="entry name" value="Cation_ATPase_N"/>
    <property type="match status" value="1"/>
</dbReference>
<dbReference type="Proteomes" id="UP000034054">
    <property type="component" value="Unassembled WGS sequence"/>
</dbReference>
<dbReference type="InterPro" id="IPR004014">
    <property type="entry name" value="ATPase_P-typ_cation-transptr_N"/>
</dbReference>
<reference evidence="6 7" key="1">
    <citation type="journal article" date="2015" name="Nature">
        <title>rRNA introns, odd ribosomes, and small enigmatic genomes across a large radiation of phyla.</title>
        <authorList>
            <person name="Brown C.T."/>
            <person name="Hug L.A."/>
            <person name="Thomas B.C."/>
            <person name="Sharon I."/>
            <person name="Castelle C.J."/>
            <person name="Singh A."/>
            <person name="Wilkins M.J."/>
            <person name="Williams K.H."/>
            <person name="Banfield J.F."/>
        </authorList>
    </citation>
    <scope>NUCLEOTIDE SEQUENCE [LARGE SCALE GENOMIC DNA]</scope>
</reference>
<dbReference type="InterPro" id="IPR008250">
    <property type="entry name" value="ATPase_P-typ_transduc_dom_A_sf"/>
</dbReference>
<dbReference type="GO" id="GO:0016020">
    <property type="term" value="C:membrane"/>
    <property type="evidence" value="ECO:0007669"/>
    <property type="project" value="UniProtKB-SubCell"/>
</dbReference>
<dbReference type="GO" id="GO:0016887">
    <property type="term" value="F:ATP hydrolysis activity"/>
    <property type="evidence" value="ECO:0007669"/>
    <property type="project" value="InterPro"/>
</dbReference>
<feature type="transmembrane region" description="Helical" evidence="4">
    <location>
        <begin position="82"/>
        <end position="101"/>
    </location>
</feature>
<dbReference type="Gene3D" id="2.70.150.10">
    <property type="entry name" value="Calcium-transporting ATPase, cytoplasmic transduction domain A"/>
    <property type="match status" value="1"/>
</dbReference>
<keyword evidence="3" id="KW-0067">ATP-binding</keyword>
<organism evidence="6 7">
    <name type="scientific">Candidatus Uhrbacteria bacterium GW2011_GWA2_52_8d</name>
    <dbReference type="NCBI Taxonomy" id="1618979"/>
    <lineage>
        <taxon>Bacteria</taxon>
        <taxon>Candidatus Uhriibacteriota</taxon>
    </lineage>
</organism>
<feature type="domain" description="Cation-transporting P-type ATPase N-terminal" evidence="5">
    <location>
        <begin position="5"/>
        <end position="78"/>
    </location>
</feature>
<gene>
    <name evidence="6" type="ORF">UY76_C0019G0003</name>
</gene>
<name>A0A0G1XN64_9BACT</name>
<dbReference type="AlphaFoldDB" id="A0A0G1XN64"/>
<evidence type="ECO:0000259" key="5">
    <source>
        <dbReference type="SMART" id="SM00831"/>
    </source>
</evidence>
<dbReference type="SMART" id="SM00831">
    <property type="entry name" value="Cation_ATPase_N"/>
    <property type="match status" value="1"/>
</dbReference>
<keyword evidence="4" id="KW-0472">Membrane</keyword>
<dbReference type="Pfam" id="PF00122">
    <property type="entry name" value="E1-E2_ATPase"/>
    <property type="match status" value="1"/>
</dbReference>
<protein>
    <submittedName>
        <fullName evidence="6">ATPase, P-type (Transporting), HAD superfamily, subfamily IC</fullName>
    </submittedName>
</protein>
<proteinExistence type="predicted"/>
<evidence type="ECO:0000313" key="7">
    <source>
        <dbReference type="Proteomes" id="UP000034054"/>
    </source>
</evidence>
<dbReference type="GO" id="GO:0005524">
    <property type="term" value="F:ATP binding"/>
    <property type="evidence" value="ECO:0007669"/>
    <property type="project" value="UniProtKB-KW"/>
</dbReference>
<dbReference type="InterPro" id="IPR059000">
    <property type="entry name" value="ATPase_P-type_domA"/>
</dbReference>
<evidence type="ECO:0000313" key="6">
    <source>
        <dbReference type="EMBL" id="KKW32693.1"/>
    </source>
</evidence>
<accession>A0A0G1XN64</accession>
<dbReference type="SUPFAM" id="SSF81653">
    <property type="entry name" value="Calcium ATPase, transduction domain A"/>
    <property type="match status" value="1"/>
</dbReference>
<evidence type="ECO:0000256" key="2">
    <source>
        <dbReference type="ARBA" id="ARBA00022741"/>
    </source>
</evidence>
<keyword evidence="2" id="KW-0547">Nucleotide-binding</keyword>
<evidence type="ECO:0000256" key="3">
    <source>
        <dbReference type="ARBA" id="ARBA00022840"/>
    </source>
</evidence>
<dbReference type="EMBL" id="LCRH01000019">
    <property type="protein sequence ID" value="KKW32693.1"/>
    <property type="molecule type" value="Genomic_DNA"/>
</dbReference>
<dbReference type="InterPro" id="IPR023298">
    <property type="entry name" value="ATPase_P-typ_TM_dom_sf"/>
</dbReference>
<evidence type="ECO:0000256" key="1">
    <source>
        <dbReference type="ARBA" id="ARBA00004141"/>
    </source>
</evidence>
<dbReference type="SUPFAM" id="SSF81665">
    <property type="entry name" value="Calcium ATPase, transmembrane domain M"/>
    <property type="match status" value="1"/>
</dbReference>
<dbReference type="Gene3D" id="1.20.1110.10">
    <property type="entry name" value="Calcium-transporting ATPase, transmembrane domain"/>
    <property type="match status" value="1"/>
</dbReference>
<keyword evidence="4" id="KW-1133">Transmembrane helix</keyword>
<dbReference type="PANTHER" id="PTHR42861">
    <property type="entry name" value="CALCIUM-TRANSPORTING ATPASE"/>
    <property type="match status" value="1"/>
</dbReference>
<dbReference type="NCBIfam" id="TIGR01494">
    <property type="entry name" value="ATPase_P-type"/>
    <property type="match status" value="1"/>
</dbReference>